<reference evidence="2 3" key="1">
    <citation type="journal article" date="2022" name="Nat. Genet.">
        <title>Improved pea reference genome and pan-genome highlight genomic features and evolutionary characteristics.</title>
        <authorList>
            <person name="Yang T."/>
            <person name="Liu R."/>
            <person name="Luo Y."/>
            <person name="Hu S."/>
            <person name="Wang D."/>
            <person name="Wang C."/>
            <person name="Pandey M.K."/>
            <person name="Ge S."/>
            <person name="Xu Q."/>
            <person name="Li N."/>
            <person name="Li G."/>
            <person name="Huang Y."/>
            <person name="Saxena R.K."/>
            <person name="Ji Y."/>
            <person name="Li M."/>
            <person name="Yan X."/>
            <person name="He Y."/>
            <person name="Liu Y."/>
            <person name="Wang X."/>
            <person name="Xiang C."/>
            <person name="Varshney R.K."/>
            <person name="Ding H."/>
            <person name="Gao S."/>
            <person name="Zong X."/>
        </authorList>
    </citation>
    <scope>NUCLEOTIDE SEQUENCE [LARGE SCALE GENOMIC DNA]</scope>
    <source>
        <strain evidence="2 3">cv. Zhongwan 6</strain>
    </source>
</reference>
<keyword evidence="3" id="KW-1185">Reference proteome</keyword>
<sequence length="217" mass="24002">MTFTVPMYNSSRLQVELLSRLHSPYLLALLGYSITNHTAIIHVNREPAKVTVEKDRSVVDAAILLEIDRTMKKHMDNLHHVLEGVSARLTKLESRTHHLESAMDDLKASVGNNHGTTDGKLRLLENILCEVQTGVQNIKDKQDIVQAQLQLAKLQVSKTGQQSKPQASAVLDPVQQASSAPQQSQQHLPSSFNLPQSTPVISPPNAPYNLFIKNQAP</sequence>
<name>A0A9D4VU29_PEA</name>
<gene>
    <name evidence="2" type="ORF">KIW84_074948</name>
</gene>
<dbReference type="Proteomes" id="UP001058974">
    <property type="component" value="Chromosome 7"/>
</dbReference>
<dbReference type="PANTHER" id="PTHR31805:SF14">
    <property type="entry name" value="RECEPTOR-LIKE KINASE, PUTATIVE (DUF1421)-RELATED"/>
    <property type="match status" value="1"/>
</dbReference>
<evidence type="ECO:0000256" key="1">
    <source>
        <dbReference type="SAM" id="MobiDB-lite"/>
    </source>
</evidence>
<evidence type="ECO:0000313" key="3">
    <source>
        <dbReference type="Proteomes" id="UP001058974"/>
    </source>
</evidence>
<proteinExistence type="predicted"/>
<dbReference type="PANTHER" id="PTHR31805">
    <property type="entry name" value="RECEPTOR-LIKE KINASE, PUTATIVE (DUF1421)-RELATED"/>
    <property type="match status" value="1"/>
</dbReference>
<evidence type="ECO:0000313" key="2">
    <source>
        <dbReference type="EMBL" id="KAI5389477.1"/>
    </source>
</evidence>
<dbReference type="AlphaFoldDB" id="A0A9D4VU29"/>
<organism evidence="2 3">
    <name type="scientific">Pisum sativum</name>
    <name type="common">Garden pea</name>
    <name type="synonym">Lathyrus oleraceus</name>
    <dbReference type="NCBI Taxonomy" id="3888"/>
    <lineage>
        <taxon>Eukaryota</taxon>
        <taxon>Viridiplantae</taxon>
        <taxon>Streptophyta</taxon>
        <taxon>Embryophyta</taxon>
        <taxon>Tracheophyta</taxon>
        <taxon>Spermatophyta</taxon>
        <taxon>Magnoliopsida</taxon>
        <taxon>eudicotyledons</taxon>
        <taxon>Gunneridae</taxon>
        <taxon>Pentapetalae</taxon>
        <taxon>rosids</taxon>
        <taxon>fabids</taxon>
        <taxon>Fabales</taxon>
        <taxon>Fabaceae</taxon>
        <taxon>Papilionoideae</taxon>
        <taxon>50 kb inversion clade</taxon>
        <taxon>NPAAA clade</taxon>
        <taxon>Hologalegina</taxon>
        <taxon>IRL clade</taxon>
        <taxon>Fabeae</taxon>
        <taxon>Lathyrus</taxon>
    </lineage>
</organism>
<feature type="compositionally biased region" description="Low complexity" evidence="1">
    <location>
        <begin position="175"/>
        <end position="191"/>
    </location>
</feature>
<dbReference type="EMBL" id="JAMSHJ010000007">
    <property type="protein sequence ID" value="KAI5389477.1"/>
    <property type="molecule type" value="Genomic_DNA"/>
</dbReference>
<dbReference type="Gramene" id="Psat07G0494800-T1">
    <property type="protein sequence ID" value="KAI5389477.1"/>
    <property type="gene ID" value="KIW84_074948"/>
</dbReference>
<comment type="caution">
    <text evidence="2">The sequence shown here is derived from an EMBL/GenBank/DDBJ whole genome shotgun (WGS) entry which is preliminary data.</text>
</comment>
<feature type="region of interest" description="Disordered" evidence="1">
    <location>
        <begin position="159"/>
        <end position="217"/>
    </location>
</feature>
<accession>A0A9D4VU29</accession>
<protein>
    <submittedName>
        <fullName evidence="2">Uncharacterized protein</fullName>
    </submittedName>
</protein>